<accession>A0A2T1C090</accession>
<dbReference type="GO" id="GO:0005737">
    <property type="term" value="C:cytoplasm"/>
    <property type="evidence" value="ECO:0007669"/>
    <property type="project" value="TreeGrafter"/>
</dbReference>
<evidence type="ECO:0000313" key="8">
    <source>
        <dbReference type="EMBL" id="PSB01686.1"/>
    </source>
</evidence>
<dbReference type="InterPro" id="IPR000086">
    <property type="entry name" value="NUDIX_hydrolase_dom"/>
</dbReference>
<dbReference type="CDD" id="cd18882">
    <property type="entry name" value="NUDIX_Hydrolase"/>
    <property type="match status" value="1"/>
</dbReference>
<sequence length="148" mass="16711">MSHSPQIEVAIAILYTPQGFLMQLRDNIPGIIYPGCWGLFGGHLEPGETPESALIRELNEEIGYQPATYTKFNFYADERVLRHVFAAPLVVDIKQLNLQEGWDFGLLTVADIECGYCYSPVAQQVRPLGKVHQRIMLDFTERSPSIQT</sequence>
<dbReference type="PANTHER" id="PTHR43758:SF8">
    <property type="entry name" value="8-OXO-DGTP DIPHOSPHATASE YTKD-RELATED"/>
    <property type="match status" value="1"/>
</dbReference>
<evidence type="ECO:0000259" key="7">
    <source>
        <dbReference type="PROSITE" id="PS51462"/>
    </source>
</evidence>
<keyword evidence="3" id="KW-0479">Metal-binding</keyword>
<keyword evidence="4 6" id="KW-0378">Hydrolase</keyword>
<comment type="caution">
    <text evidence="8">The sequence shown here is derived from an EMBL/GenBank/DDBJ whole genome shotgun (WGS) entry which is preliminary data.</text>
</comment>
<dbReference type="GO" id="GO:0016818">
    <property type="term" value="F:hydrolase activity, acting on acid anhydrides, in phosphorus-containing anhydrides"/>
    <property type="evidence" value="ECO:0007669"/>
    <property type="project" value="TreeGrafter"/>
</dbReference>
<evidence type="ECO:0000256" key="2">
    <source>
        <dbReference type="ARBA" id="ARBA00005582"/>
    </source>
</evidence>
<dbReference type="OrthoDB" id="161692at2"/>
<dbReference type="PROSITE" id="PS00893">
    <property type="entry name" value="NUDIX_BOX"/>
    <property type="match status" value="1"/>
</dbReference>
<comment type="similarity">
    <text evidence="2 6">Belongs to the Nudix hydrolase family.</text>
</comment>
<dbReference type="PRINTS" id="PR00502">
    <property type="entry name" value="NUDIXFAMILY"/>
</dbReference>
<reference evidence="8 9" key="2">
    <citation type="submission" date="2018-03" db="EMBL/GenBank/DDBJ databases">
        <title>The ancient ancestry and fast evolution of plastids.</title>
        <authorList>
            <person name="Moore K.R."/>
            <person name="Magnabosco C."/>
            <person name="Momper L."/>
            <person name="Gold D.A."/>
            <person name="Bosak T."/>
            <person name="Fournier G.P."/>
        </authorList>
    </citation>
    <scope>NUCLEOTIDE SEQUENCE [LARGE SCALE GENOMIC DNA]</scope>
    <source>
        <strain evidence="8 9">CCAP 1448/3</strain>
    </source>
</reference>
<dbReference type="PROSITE" id="PS51462">
    <property type="entry name" value="NUDIX"/>
    <property type="match status" value="1"/>
</dbReference>
<feature type="domain" description="Nudix hydrolase" evidence="7">
    <location>
        <begin position="5"/>
        <end position="141"/>
    </location>
</feature>
<comment type="cofactor">
    <cofactor evidence="1">
        <name>Mg(2+)</name>
        <dbReference type="ChEBI" id="CHEBI:18420"/>
    </cofactor>
</comment>
<dbReference type="AlphaFoldDB" id="A0A2T1C090"/>
<evidence type="ECO:0000256" key="4">
    <source>
        <dbReference type="ARBA" id="ARBA00022801"/>
    </source>
</evidence>
<name>A0A2T1C090_9CYAN</name>
<dbReference type="Proteomes" id="UP000238762">
    <property type="component" value="Unassembled WGS sequence"/>
</dbReference>
<dbReference type="RefSeq" id="WP_106289849.1">
    <property type="nucleotide sequence ID" value="NZ_CAWNTC010000121.1"/>
</dbReference>
<proteinExistence type="inferred from homology"/>
<organism evidence="8 9">
    <name type="scientific">Merismopedia glauca CCAP 1448/3</name>
    <dbReference type="NCBI Taxonomy" id="1296344"/>
    <lineage>
        <taxon>Bacteria</taxon>
        <taxon>Bacillati</taxon>
        <taxon>Cyanobacteriota</taxon>
        <taxon>Cyanophyceae</taxon>
        <taxon>Synechococcales</taxon>
        <taxon>Merismopediaceae</taxon>
        <taxon>Merismopedia</taxon>
    </lineage>
</organism>
<gene>
    <name evidence="8" type="ORF">C7B64_17010</name>
</gene>
<dbReference type="InterPro" id="IPR020476">
    <property type="entry name" value="Nudix_hydrolase"/>
</dbReference>
<dbReference type="Pfam" id="PF00293">
    <property type="entry name" value="NUDIX"/>
    <property type="match status" value="1"/>
</dbReference>
<dbReference type="InterPro" id="IPR020084">
    <property type="entry name" value="NUDIX_hydrolase_CS"/>
</dbReference>
<evidence type="ECO:0000256" key="3">
    <source>
        <dbReference type="ARBA" id="ARBA00022723"/>
    </source>
</evidence>
<keyword evidence="5" id="KW-0460">Magnesium</keyword>
<protein>
    <submittedName>
        <fullName evidence="8">NUDIX hydrolase</fullName>
    </submittedName>
</protein>
<evidence type="ECO:0000313" key="9">
    <source>
        <dbReference type="Proteomes" id="UP000238762"/>
    </source>
</evidence>
<keyword evidence="9" id="KW-1185">Reference proteome</keyword>
<dbReference type="GO" id="GO:0046872">
    <property type="term" value="F:metal ion binding"/>
    <property type="evidence" value="ECO:0007669"/>
    <property type="project" value="UniProtKB-KW"/>
</dbReference>
<evidence type="ECO:0000256" key="5">
    <source>
        <dbReference type="ARBA" id="ARBA00022842"/>
    </source>
</evidence>
<reference evidence="8 9" key="1">
    <citation type="submission" date="2018-02" db="EMBL/GenBank/DDBJ databases">
        <authorList>
            <person name="Cohen D.B."/>
            <person name="Kent A.D."/>
        </authorList>
    </citation>
    <scope>NUCLEOTIDE SEQUENCE [LARGE SCALE GENOMIC DNA]</scope>
    <source>
        <strain evidence="8 9">CCAP 1448/3</strain>
    </source>
</reference>
<dbReference type="EMBL" id="PVWJ01000093">
    <property type="protein sequence ID" value="PSB01686.1"/>
    <property type="molecule type" value="Genomic_DNA"/>
</dbReference>
<dbReference type="Gene3D" id="3.90.79.10">
    <property type="entry name" value="Nucleoside Triphosphate Pyrophosphohydrolase"/>
    <property type="match status" value="1"/>
</dbReference>
<evidence type="ECO:0000256" key="1">
    <source>
        <dbReference type="ARBA" id="ARBA00001946"/>
    </source>
</evidence>
<dbReference type="SUPFAM" id="SSF55811">
    <property type="entry name" value="Nudix"/>
    <property type="match status" value="1"/>
</dbReference>
<dbReference type="InterPro" id="IPR015797">
    <property type="entry name" value="NUDIX_hydrolase-like_dom_sf"/>
</dbReference>
<dbReference type="PANTHER" id="PTHR43758">
    <property type="entry name" value="7,8-DIHYDRO-8-OXOGUANINE TRIPHOSPHATASE"/>
    <property type="match status" value="1"/>
</dbReference>
<evidence type="ECO:0000256" key="6">
    <source>
        <dbReference type="RuleBase" id="RU003476"/>
    </source>
</evidence>